<protein>
    <submittedName>
        <fullName evidence="2">Uncharacterized protein</fullName>
    </submittedName>
</protein>
<feature type="region of interest" description="Disordered" evidence="1">
    <location>
        <begin position="68"/>
        <end position="93"/>
    </location>
</feature>
<organism evidence="2 3">
    <name type="scientific">Colletotrichum karsti</name>
    <dbReference type="NCBI Taxonomy" id="1095194"/>
    <lineage>
        <taxon>Eukaryota</taxon>
        <taxon>Fungi</taxon>
        <taxon>Dikarya</taxon>
        <taxon>Ascomycota</taxon>
        <taxon>Pezizomycotina</taxon>
        <taxon>Sordariomycetes</taxon>
        <taxon>Hypocreomycetidae</taxon>
        <taxon>Glomerellales</taxon>
        <taxon>Glomerellaceae</taxon>
        <taxon>Colletotrichum</taxon>
        <taxon>Colletotrichum boninense species complex</taxon>
    </lineage>
</organism>
<accession>A0A9P6I853</accession>
<dbReference type="AlphaFoldDB" id="A0A9P6I853"/>
<keyword evidence="3" id="KW-1185">Reference proteome</keyword>
<comment type="caution">
    <text evidence="2">The sequence shown here is derived from an EMBL/GenBank/DDBJ whole genome shotgun (WGS) entry which is preliminary data.</text>
</comment>
<evidence type="ECO:0000313" key="2">
    <source>
        <dbReference type="EMBL" id="KAF9878014.1"/>
    </source>
</evidence>
<gene>
    <name evidence="2" type="ORF">CkaCkLH20_04590</name>
</gene>
<reference evidence="2" key="2">
    <citation type="submission" date="2020-11" db="EMBL/GenBank/DDBJ databases">
        <title>Whole genome sequencing of Colletotrichum sp.</title>
        <authorList>
            <person name="Li H."/>
        </authorList>
    </citation>
    <scope>NUCLEOTIDE SEQUENCE</scope>
    <source>
        <strain evidence="2">CkLH20</strain>
    </source>
</reference>
<reference evidence="2" key="1">
    <citation type="submission" date="2020-03" db="EMBL/GenBank/DDBJ databases">
        <authorList>
            <person name="He L."/>
        </authorList>
    </citation>
    <scope>NUCLEOTIDE SEQUENCE</scope>
    <source>
        <strain evidence="2">CkLH20</strain>
    </source>
</reference>
<dbReference type="EMBL" id="JAATWM020000012">
    <property type="protein sequence ID" value="KAF9878014.1"/>
    <property type="molecule type" value="Genomic_DNA"/>
</dbReference>
<sequence>MSPFTLESEKTQRLQSLVSKLTPVPTIHISPQVPVAVPVIIAVATIIATATTTTSSSTGHVLIKSWRPAAASQPASPPRGLARPRARMQSKFH</sequence>
<evidence type="ECO:0000313" key="3">
    <source>
        <dbReference type="Proteomes" id="UP000781932"/>
    </source>
</evidence>
<proteinExistence type="predicted"/>
<dbReference type="GeneID" id="62160383"/>
<name>A0A9P6I853_9PEZI</name>
<dbReference type="RefSeq" id="XP_038747475.1">
    <property type="nucleotide sequence ID" value="XM_038887309.1"/>
</dbReference>
<dbReference type="Proteomes" id="UP000781932">
    <property type="component" value="Unassembled WGS sequence"/>
</dbReference>
<evidence type="ECO:0000256" key="1">
    <source>
        <dbReference type="SAM" id="MobiDB-lite"/>
    </source>
</evidence>
<feature type="compositionally biased region" description="Basic residues" evidence="1">
    <location>
        <begin position="82"/>
        <end position="93"/>
    </location>
</feature>